<evidence type="ECO:0000313" key="5">
    <source>
        <dbReference type="EMBL" id="PIQ68703.1"/>
    </source>
</evidence>
<dbReference type="InterPro" id="IPR023584">
    <property type="entry name" value="Ribosome_recyc_fac_dom"/>
</dbReference>
<evidence type="ECO:0000256" key="1">
    <source>
        <dbReference type="ARBA" id="ARBA00005912"/>
    </source>
</evidence>
<evidence type="ECO:0000313" key="6">
    <source>
        <dbReference type="Proteomes" id="UP000229342"/>
    </source>
</evidence>
<dbReference type="FunFam" id="3.30.1360.40:FF:000001">
    <property type="entry name" value="Ribosome-recycling factor"/>
    <property type="match status" value="1"/>
</dbReference>
<evidence type="ECO:0000259" key="4">
    <source>
        <dbReference type="Pfam" id="PF01765"/>
    </source>
</evidence>
<comment type="caution">
    <text evidence="5">The sequence shown here is derived from an EMBL/GenBank/DDBJ whole genome shotgun (WGS) entry which is preliminary data.</text>
</comment>
<dbReference type="AlphaFoldDB" id="A0A2H0KDN2"/>
<protein>
    <submittedName>
        <fullName evidence="5">Ribosome recycling factor</fullName>
    </submittedName>
</protein>
<evidence type="ECO:0000256" key="3">
    <source>
        <dbReference type="SAM" id="MobiDB-lite"/>
    </source>
</evidence>
<gene>
    <name evidence="5" type="ORF">COV91_02730</name>
</gene>
<dbReference type="EMBL" id="PCVG01000033">
    <property type="protein sequence ID" value="PIQ68703.1"/>
    <property type="molecule type" value="Genomic_DNA"/>
</dbReference>
<dbReference type="Gene3D" id="1.10.132.20">
    <property type="entry name" value="Ribosome-recycling factor"/>
    <property type="match status" value="1"/>
</dbReference>
<dbReference type="InterPro" id="IPR036191">
    <property type="entry name" value="RRF_sf"/>
</dbReference>
<dbReference type="GO" id="GO:0006412">
    <property type="term" value="P:translation"/>
    <property type="evidence" value="ECO:0007669"/>
    <property type="project" value="UniProtKB-KW"/>
</dbReference>
<dbReference type="Gene3D" id="3.30.1360.40">
    <property type="match status" value="1"/>
</dbReference>
<proteinExistence type="inferred from homology"/>
<dbReference type="PANTHER" id="PTHR20982">
    <property type="entry name" value="RIBOSOME RECYCLING FACTOR"/>
    <property type="match status" value="1"/>
</dbReference>
<dbReference type="SUPFAM" id="SSF55194">
    <property type="entry name" value="Ribosome recycling factor, RRF"/>
    <property type="match status" value="1"/>
</dbReference>
<comment type="similarity">
    <text evidence="1">Belongs to the RRF family.</text>
</comment>
<organism evidence="5 6">
    <name type="scientific">Candidatus Taylorbacteria bacterium CG11_big_fil_rev_8_21_14_0_20_46_11</name>
    <dbReference type="NCBI Taxonomy" id="1975025"/>
    <lineage>
        <taxon>Bacteria</taxon>
        <taxon>Candidatus Tayloriibacteriota</taxon>
    </lineage>
</organism>
<sequence>MAYAFTLFTTRAQEIDEWITRELSGLRSGRATPAVLDNVFVESYGAKMPIKHVATISLEGARTLRIIPFDPSIGKEIEKAIVQANVGLTASSDDGGVRAHFPELTSERRDALIKVAREKLEAARINVRKLRDEVIKDIEATEKEGGMGEDEKFRLKKELEKMSEAENTKLQEAFDRKEKEIAS</sequence>
<dbReference type="GO" id="GO:0043023">
    <property type="term" value="F:ribosomal large subunit binding"/>
    <property type="evidence" value="ECO:0007669"/>
    <property type="project" value="TreeGrafter"/>
</dbReference>
<feature type="domain" description="Ribosome recycling factor" evidence="4">
    <location>
        <begin position="20"/>
        <end position="181"/>
    </location>
</feature>
<dbReference type="PANTHER" id="PTHR20982:SF3">
    <property type="entry name" value="MITOCHONDRIAL RIBOSOME RECYCLING FACTOR PSEUDO 1"/>
    <property type="match status" value="1"/>
</dbReference>
<evidence type="ECO:0000256" key="2">
    <source>
        <dbReference type="ARBA" id="ARBA00022917"/>
    </source>
</evidence>
<dbReference type="Proteomes" id="UP000229342">
    <property type="component" value="Unassembled WGS sequence"/>
</dbReference>
<keyword evidence="2" id="KW-0648">Protein biosynthesis</keyword>
<name>A0A2H0KDN2_9BACT</name>
<feature type="region of interest" description="Disordered" evidence="3">
    <location>
        <begin position="164"/>
        <end position="183"/>
    </location>
</feature>
<dbReference type="NCBIfam" id="TIGR00496">
    <property type="entry name" value="frr"/>
    <property type="match status" value="1"/>
</dbReference>
<dbReference type="Pfam" id="PF01765">
    <property type="entry name" value="RRF"/>
    <property type="match status" value="1"/>
</dbReference>
<reference evidence="5 6" key="1">
    <citation type="submission" date="2017-09" db="EMBL/GenBank/DDBJ databases">
        <title>Depth-based differentiation of microbial function through sediment-hosted aquifers and enrichment of novel symbionts in the deep terrestrial subsurface.</title>
        <authorList>
            <person name="Probst A.J."/>
            <person name="Ladd B."/>
            <person name="Jarett J.K."/>
            <person name="Geller-Mcgrath D.E."/>
            <person name="Sieber C.M."/>
            <person name="Emerson J.B."/>
            <person name="Anantharaman K."/>
            <person name="Thomas B.C."/>
            <person name="Malmstrom R."/>
            <person name="Stieglmeier M."/>
            <person name="Klingl A."/>
            <person name="Woyke T."/>
            <person name="Ryan C.M."/>
            <person name="Banfield J.F."/>
        </authorList>
    </citation>
    <scope>NUCLEOTIDE SEQUENCE [LARGE SCALE GENOMIC DNA]</scope>
    <source>
        <strain evidence="5">CG11_big_fil_rev_8_21_14_0_20_46_11</strain>
    </source>
</reference>
<dbReference type="InterPro" id="IPR002661">
    <property type="entry name" value="Ribosome_recyc_fac"/>
</dbReference>
<accession>A0A2H0KDN2</accession>